<reference evidence="2" key="1">
    <citation type="submission" date="2019-12" db="EMBL/GenBank/DDBJ databases">
        <title>Genome sequence of Babesia ovis.</title>
        <authorList>
            <person name="Yamagishi J."/>
            <person name="Sevinc F."/>
            <person name="Xuan X."/>
        </authorList>
    </citation>
    <scope>NUCLEOTIDE SEQUENCE</scope>
    <source>
        <strain evidence="2">Selcuk</strain>
    </source>
</reference>
<evidence type="ECO:0000313" key="2">
    <source>
        <dbReference type="EMBL" id="GFE53584.1"/>
    </source>
</evidence>
<evidence type="ECO:0000313" key="3">
    <source>
        <dbReference type="Proteomes" id="UP001057455"/>
    </source>
</evidence>
<sequence>MPEYEGSHEEPKDVETTSTVDRNGWDFPYIDEGLNTLDRENLNPNPHHPSISDSTDGQLSDDEDDTRLIDSRNNNDDDSTASLIPEEVNKPVETTSTIDHTPWPVMPEWEDAPKDVETTSTIDHTPWPVMPEWEDAPKDVETTSTVDHTPWPVMPEWEDAPKDVETTSTVDHTPWPVMPEHESVPVDDVSKLEKPSAEMDDLTWHCAMTRMNQIISLLPKDISSRFVDRDVYKVSSHLASLLSKLPGGGMRDMFISQVTRHLVNEIIWKYEKSHKTHRGLHNWRLFLNYIITTTLERSTLPEMSPECQALDLEAKLRYDEISGLLASSTAEGRLHQIVDRILEGVPADAYRKEHDFCKSKLVDGNYFKVPDHIIKQLNQLQPGQQLPVALAEDIAQLLSAEMVDPFLHRLRGNVEPEAIDPDALKRYIMNKLEKPHMITVA</sequence>
<keyword evidence="3" id="KW-1185">Reference proteome</keyword>
<evidence type="ECO:0000256" key="1">
    <source>
        <dbReference type="SAM" id="MobiDB-lite"/>
    </source>
</evidence>
<feature type="compositionally biased region" description="Basic and acidic residues" evidence="1">
    <location>
        <begin position="1"/>
        <end position="15"/>
    </location>
</feature>
<comment type="caution">
    <text evidence="2">The sequence shown here is derived from an EMBL/GenBank/DDBJ whole genome shotgun (WGS) entry which is preliminary data.</text>
</comment>
<name>A0A9W5T8V2_BABOV</name>
<dbReference type="OrthoDB" id="10624193at2759"/>
<accession>A0A9W5T8V2</accession>
<dbReference type="EMBL" id="BLIY01000007">
    <property type="protein sequence ID" value="GFE53584.1"/>
    <property type="molecule type" value="Genomic_DNA"/>
</dbReference>
<proteinExistence type="predicted"/>
<feature type="region of interest" description="Disordered" evidence="1">
    <location>
        <begin position="1"/>
        <end position="88"/>
    </location>
</feature>
<feature type="compositionally biased region" description="Basic and acidic residues" evidence="1">
    <location>
        <begin position="66"/>
        <end position="75"/>
    </location>
</feature>
<gene>
    <name evidence="2" type="ORF">BaOVIS_009880</name>
</gene>
<protein>
    <submittedName>
        <fullName evidence="2">Uncharacterized protein</fullName>
    </submittedName>
</protein>
<dbReference type="AlphaFoldDB" id="A0A9W5T8V2"/>
<organism evidence="2 3">
    <name type="scientific">Babesia ovis</name>
    <dbReference type="NCBI Taxonomy" id="5869"/>
    <lineage>
        <taxon>Eukaryota</taxon>
        <taxon>Sar</taxon>
        <taxon>Alveolata</taxon>
        <taxon>Apicomplexa</taxon>
        <taxon>Aconoidasida</taxon>
        <taxon>Piroplasmida</taxon>
        <taxon>Babesiidae</taxon>
        <taxon>Babesia</taxon>
    </lineage>
</organism>
<dbReference type="Proteomes" id="UP001057455">
    <property type="component" value="Unassembled WGS sequence"/>
</dbReference>